<dbReference type="OrthoDB" id="1073112at2"/>
<gene>
    <name evidence="1" type="ORF">SAMN05444280_11282</name>
</gene>
<evidence type="ECO:0000313" key="1">
    <source>
        <dbReference type="EMBL" id="SHJ17141.1"/>
    </source>
</evidence>
<evidence type="ECO:0000313" key="2">
    <source>
        <dbReference type="Proteomes" id="UP000184050"/>
    </source>
</evidence>
<dbReference type="Proteomes" id="UP000184050">
    <property type="component" value="Unassembled WGS sequence"/>
</dbReference>
<dbReference type="EMBL" id="FQZE01000012">
    <property type="protein sequence ID" value="SHJ17141.1"/>
    <property type="molecule type" value="Genomic_DNA"/>
</dbReference>
<sequence>MATYTITINEKTKAGKKLVALLESLNEVVSISEIRKSKGLDEALEDVKHGRVWEAKNAKDLINKCL</sequence>
<keyword evidence="2" id="KW-1185">Reference proteome</keyword>
<protein>
    <submittedName>
        <fullName evidence="1">Uncharacterized protein</fullName>
    </submittedName>
</protein>
<dbReference type="RefSeq" id="WP_073168795.1">
    <property type="nucleotide sequence ID" value="NZ_FQZE01000012.1"/>
</dbReference>
<name>A0A1M6H4I3_9BACT</name>
<dbReference type="AlphaFoldDB" id="A0A1M6H4I3"/>
<organism evidence="1 2">
    <name type="scientific">Tangfeifania diversioriginum</name>
    <dbReference type="NCBI Taxonomy" id="1168035"/>
    <lineage>
        <taxon>Bacteria</taxon>
        <taxon>Pseudomonadati</taxon>
        <taxon>Bacteroidota</taxon>
        <taxon>Bacteroidia</taxon>
        <taxon>Marinilabiliales</taxon>
        <taxon>Prolixibacteraceae</taxon>
        <taxon>Tangfeifania</taxon>
    </lineage>
</organism>
<accession>A0A1M6H4I3</accession>
<reference evidence="1 2" key="1">
    <citation type="submission" date="2016-11" db="EMBL/GenBank/DDBJ databases">
        <authorList>
            <person name="Jaros S."/>
            <person name="Januszkiewicz K."/>
            <person name="Wedrychowicz H."/>
        </authorList>
    </citation>
    <scope>NUCLEOTIDE SEQUENCE [LARGE SCALE GENOMIC DNA]</scope>
    <source>
        <strain evidence="1 2">DSM 27063</strain>
    </source>
</reference>
<proteinExistence type="predicted"/>